<name>A0ACB9SER1_9MYRT</name>
<sequence>MEQQQSPPFMVTTIPRPYYYNDPGHASVTPFLGMFLAVVVLGAAAVVVGRLCSGGTLGSSTDRAYLGQEEMLLLHRRQASRQLPPAGSFSVVEHGELGEG</sequence>
<protein>
    <submittedName>
        <fullName evidence="1">Uncharacterized protein</fullName>
    </submittedName>
</protein>
<evidence type="ECO:0000313" key="2">
    <source>
        <dbReference type="Proteomes" id="UP001057402"/>
    </source>
</evidence>
<dbReference type="Proteomes" id="UP001057402">
    <property type="component" value="Chromosome 1"/>
</dbReference>
<evidence type="ECO:0000313" key="1">
    <source>
        <dbReference type="EMBL" id="KAI4389559.1"/>
    </source>
</evidence>
<keyword evidence="2" id="KW-1185">Reference proteome</keyword>
<dbReference type="EMBL" id="CM042880">
    <property type="protein sequence ID" value="KAI4389559.1"/>
    <property type="molecule type" value="Genomic_DNA"/>
</dbReference>
<comment type="caution">
    <text evidence="1">The sequence shown here is derived from an EMBL/GenBank/DDBJ whole genome shotgun (WGS) entry which is preliminary data.</text>
</comment>
<proteinExistence type="predicted"/>
<accession>A0ACB9SER1</accession>
<organism evidence="1 2">
    <name type="scientific">Melastoma candidum</name>
    <dbReference type="NCBI Taxonomy" id="119954"/>
    <lineage>
        <taxon>Eukaryota</taxon>
        <taxon>Viridiplantae</taxon>
        <taxon>Streptophyta</taxon>
        <taxon>Embryophyta</taxon>
        <taxon>Tracheophyta</taxon>
        <taxon>Spermatophyta</taxon>
        <taxon>Magnoliopsida</taxon>
        <taxon>eudicotyledons</taxon>
        <taxon>Gunneridae</taxon>
        <taxon>Pentapetalae</taxon>
        <taxon>rosids</taxon>
        <taxon>malvids</taxon>
        <taxon>Myrtales</taxon>
        <taxon>Melastomataceae</taxon>
        <taxon>Melastomatoideae</taxon>
        <taxon>Melastomateae</taxon>
        <taxon>Melastoma</taxon>
    </lineage>
</organism>
<reference evidence="2" key="1">
    <citation type="journal article" date="2023" name="Front. Plant Sci.">
        <title>Chromosomal-level genome assembly of Melastoma candidum provides insights into trichome evolution.</title>
        <authorList>
            <person name="Zhong Y."/>
            <person name="Wu W."/>
            <person name="Sun C."/>
            <person name="Zou P."/>
            <person name="Liu Y."/>
            <person name="Dai S."/>
            <person name="Zhou R."/>
        </authorList>
    </citation>
    <scope>NUCLEOTIDE SEQUENCE [LARGE SCALE GENOMIC DNA]</scope>
</reference>
<gene>
    <name evidence="1" type="ORF">MLD38_001774</name>
</gene>